<keyword evidence="5" id="KW-0805">Transcription regulation</keyword>
<dbReference type="EMBL" id="JRXF01000008">
    <property type="protein sequence ID" value="KOC94136.1"/>
    <property type="molecule type" value="Genomic_DNA"/>
</dbReference>
<evidence type="ECO:0000256" key="1">
    <source>
        <dbReference type="ARBA" id="ARBA00005322"/>
    </source>
</evidence>
<protein>
    <recommendedName>
        <fullName evidence="2">Negative regulator of flagellin synthesis</fullName>
    </recommendedName>
    <alternativeName>
        <fullName evidence="8">Anti-sigma-28 factor</fullName>
    </alternativeName>
</protein>
<proteinExistence type="inferred from homology"/>
<keyword evidence="6" id="KW-0804">Transcription</keyword>
<dbReference type="InterPro" id="IPR035890">
    <property type="entry name" value="Anti-sigma-28_factor_FlgM_sf"/>
</dbReference>
<comment type="function">
    <text evidence="7">Responsible for the coupling of flagellin expression to flagellar assembly by preventing expression of the flagellin genes when a component of the middle class of proteins is defective. It negatively regulates flagellar genes by inhibiting the activity of FliA by directly binding to FliA.</text>
</comment>
<dbReference type="AlphaFoldDB" id="A0A0L7T460"/>
<comment type="caution">
    <text evidence="10">The sequence shown here is derived from an EMBL/GenBank/DDBJ whole genome shotgun (WGS) entry which is preliminary data.</text>
</comment>
<dbReference type="GO" id="GO:0044781">
    <property type="term" value="P:bacterial-type flagellum organization"/>
    <property type="evidence" value="ECO:0007669"/>
    <property type="project" value="UniProtKB-KW"/>
</dbReference>
<evidence type="ECO:0000259" key="9">
    <source>
        <dbReference type="Pfam" id="PF04316"/>
    </source>
</evidence>
<evidence type="ECO:0000256" key="6">
    <source>
        <dbReference type="ARBA" id="ARBA00023163"/>
    </source>
</evidence>
<evidence type="ECO:0000256" key="2">
    <source>
        <dbReference type="ARBA" id="ARBA00017823"/>
    </source>
</evidence>
<dbReference type="InterPro" id="IPR007412">
    <property type="entry name" value="FlgM"/>
</dbReference>
<evidence type="ECO:0000256" key="3">
    <source>
        <dbReference type="ARBA" id="ARBA00022491"/>
    </source>
</evidence>
<dbReference type="InterPro" id="IPR031316">
    <property type="entry name" value="FlgM_C"/>
</dbReference>
<evidence type="ECO:0000256" key="4">
    <source>
        <dbReference type="ARBA" id="ARBA00022795"/>
    </source>
</evidence>
<evidence type="ECO:0000313" key="11">
    <source>
        <dbReference type="EMBL" id="KOC94136.1"/>
    </source>
</evidence>
<accession>A0A0L7T460</accession>
<evidence type="ECO:0000313" key="12">
    <source>
        <dbReference type="Proteomes" id="UP000036851"/>
    </source>
</evidence>
<comment type="similarity">
    <text evidence="1">Belongs to the FlgM family.</text>
</comment>
<gene>
    <name evidence="10" type="ORF">NG42_10195</name>
    <name evidence="11" type="ORF">NG43_06740</name>
</gene>
<dbReference type="GO" id="GO:0045892">
    <property type="term" value="P:negative regulation of DNA-templated transcription"/>
    <property type="evidence" value="ECO:0007669"/>
    <property type="project" value="InterPro"/>
</dbReference>
<dbReference type="PATRIC" id="fig|1560201.3.peg.2170"/>
<dbReference type="NCBIfam" id="TIGR03824">
    <property type="entry name" value="FlgM_jcvi"/>
    <property type="match status" value="1"/>
</dbReference>
<evidence type="ECO:0000256" key="8">
    <source>
        <dbReference type="ARBA" id="ARBA00030117"/>
    </source>
</evidence>
<reference evidence="12 13" key="1">
    <citation type="journal article" date="2015" name="Int. J. Syst. Evol. Microbiol.">
        <title>Erwinia iniecta sp. nov., isolated from Russian wheat aphids (Diuraphis noxia).</title>
        <authorList>
            <person name="Campillo T."/>
            <person name="Luna E."/>
            <person name="Portier P."/>
            <person name="Fischer-Le Saux M."/>
            <person name="Lapitan N."/>
            <person name="Tisserat N.A."/>
            <person name="Leach J.E."/>
        </authorList>
    </citation>
    <scope>NUCLEOTIDE SEQUENCE [LARGE SCALE GENOMIC DNA]</scope>
    <source>
        <strain evidence="10 13">B120</strain>
        <strain evidence="11 12">B149</strain>
    </source>
</reference>
<keyword evidence="13" id="KW-1185">Reference proteome</keyword>
<evidence type="ECO:0000256" key="7">
    <source>
        <dbReference type="ARBA" id="ARBA00024739"/>
    </source>
</evidence>
<evidence type="ECO:0000313" key="13">
    <source>
        <dbReference type="Proteomes" id="UP000037088"/>
    </source>
</evidence>
<dbReference type="SUPFAM" id="SSF101498">
    <property type="entry name" value="Anti-sigma factor FlgM"/>
    <property type="match status" value="1"/>
</dbReference>
<sequence length="63" mass="7109">MTDQEITGIIGEAKKALQQMPEIDEARIAELRQAIANGSILLDVDTLAWDMLDFYRNRADKSD</sequence>
<dbReference type="EMBL" id="JRXE01000012">
    <property type="protein sequence ID" value="KOC90140.1"/>
    <property type="molecule type" value="Genomic_DNA"/>
</dbReference>
<feature type="domain" description="Anti-sigma-28 factor FlgM C-terminal" evidence="9">
    <location>
        <begin position="11"/>
        <end position="53"/>
    </location>
</feature>
<keyword evidence="4" id="KW-1005">Bacterial flagellum biogenesis</keyword>
<organism evidence="10 13">
    <name type="scientific">Winslowiella iniecta</name>
    <dbReference type="NCBI Taxonomy" id="1560201"/>
    <lineage>
        <taxon>Bacteria</taxon>
        <taxon>Pseudomonadati</taxon>
        <taxon>Pseudomonadota</taxon>
        <taxon>Gammaproteobacteria</taxon>
        <taxon>Enterobacterales</taxon>
        <taxon>Erwiniaceae</taxon>
        <taxon>Winslowiella</taxon>
    </lineage>
</organism>
<keyword evidence="3" id="KW-0678">Repressor</keyword>
<evidence type="ECO:0000313" key="10">
    <source>
        <dbReference type="EMBL" id="KOC90140.1"/>
    </source>
</evidence>
<dbReference type="Proteomes" id="UP000036851">
    <property type="component" value="Unassembled WGS sequence"/>
</dbReference>
<dbReference type="Pfam" id="PF04316">
    <property type="entry name" value="FlgM"/>
    <property type="match status" value="1"/>
</dbReference>
<dbReference type="Proteomes" id="UP000037088">
    <property type="component" value="Unassembled WGS sequence"/>
</dbReference>
<name>A0A0L7T460_9GAMM</name>
<evidence type="ECO:0000256" key="5">
    <source>
        <dbReference type="ARBA" id="ARBA00023015"/>
    </source>
</evidence>